<name>A0A1B9IEM7_9TREE</name>
<dbReference type="OrthoDB" id="436852at2759"/>
<feature type="compositionally biased region" description="Polar residues" evidence="6">
    <location>
        <begin position="460"/>
        <end position="472"/>
    </location>
</feature>
<dbReference type="InterPro" id="IPR019787">
    <property type="entry name" value="Znf_PHD-finger"/>
</dbReference>
<evidence type="ECO:0000313" key="9">
    <source>
        <dbReference type="Proteomes" id="UP000092583"/>
    </source>
</evidence>
<dbReference type="STRING" id="1331196.A0A1B9IEM7"/>
<feature type="compositionally biased region" description="Acidic residues" evidence="6">
    <location>
        <begin position="709"/>
        <end position="719"/>
    </location>
</feature>
<comment type="subcellular location">
    <subcellularLocation>
        <location evidence="1">Nucleus</location>
    </subcellularLocation>
</comment>
<protein>
    <recommendedName>
        <fullName evidence="7">Chromo domain-containing protein</fullName>
    </recommendedName>
</protein>
<keyword evidence="9" id="KW-1185">Reference proteome</keyword>
<dbReference type="GO" id="GO:0008270">
    <property type="term" value="F:zinc ion binding"/>
    <property type="evidence" value="ECO:0007669"/>
    <property type="project" value="UniProtKB-KW"/>
</dbReference>
<gene>
    <name evidence="8" type="ORF">L486_08344</name>
</gene>
<dbReference type="GO" id="GO:0005634">
    <property type="term" value="C:nucleus"/>
    <property type="evidence" value="ECO:0007669"/>
    <property type="project" value="UniProtKB-SubCell"/>
</dbReference>
<dbReference type="AlphaFoldDB" id="A0A1B9IEM7"/>
<feature type="compositionally biased region" description="Basic and acidic residues" evidence="6">
    <location>
        <begin position="330"/>
        <end position="343"/>
    </location>
</feature>
<evidence type="ECO:0000256" key="3">
    <source>
        <dbReference type="ARBA" id="ARBA00022771"/>
    </source>
</evidence>
<feature type="compositionally biased region" description="Pro residues" evidence="6">
    <location>
        <begin position="363"/>
        <end position="375"/>
    </location>
</feature>
<dbReference type="Gene3D" id="3.30.40.10">
    <property type="entry name" value="Zinc/RING finger domain, C3HC4 (zinc finger)"/>
    <property type="match status" value="1"/>
</dbReference>
<feature type="compositionally biased region" description="Basic and acidic residues" evidence="6">
    <location>
        <begin position="759"/>
        <end position="779"/>
    </location>
</feature>
<dbReference type="InterPro" id="IPR023780">
    <property type="entry name" value="Chromo_domain"/>
</dbReference>
<evidence type="ECO:0000256" key="2">
    <source>
        <dbReference type="ARBA" id="ARBA00022723"/>
    </source>
</evidence>
<dbReference type="Pfam" id="PF00385">
    <property type="entry name" value="Chromo"/>
    <property type="match status" value="1"/>
</dbReference>
<feature type="region of interest" description="Disordered" evidence="6">
    <location>
        <begin position="757"/>
        <end position="908"/>
    </location>
</feature>
<evidence type="ECO:0000256" key="4">
    <source>
        <dbReference type="ARBA" id="ARBA00022833"/>
    </source>
</evidence>
<feature type="compositionally biased region" description="Polar residues" evidence="6">
    <location>
        <begin position="819"/>
        <end position="845"/>
    </location>
</feature>
<sequence>MAPSSEQASSGQLPIPASSFSRDREYEAGPSSSSTINMNRNRSYRPSPTPSSSNAQPTGSITQELFRITQILLALDSDTRKFMKDTNRSIDNLRQTVDERMEGLRELVESSKDQGKEISEVTKVMLEGLEGKVEGLERVCGDISRSQSQSLVGSEIEIDGMSRKEKLINSQLSRIQSVAQSDRDGTQEVIDEQPLFDNTLDDSDMGDTNSLPRDTENDRTQDGNEQNVMFVGLNEDNGVQSSDMDVGIDPQDIMRSPSTAGPSVIPQSEEVINADGPDAIEKGLRRKIAAVLTREQHEHDGPSASDNLNEAGYQEPVPTRTTRSRLKSARGHEQEPSSNRDRSQSSSMTATPDGEEFEEGVPLKPPPRLPFPPRPLVNLSASLSPDSQLKKKRGRPQKVMPHDQVQVYRRRDSTFEPPAARHSQKQPKGSVGQEDHQDPESFVGKEGSVSPRKRRRKGTATASIKPESQTKPKMNVKHDKKFTQKGTARLRKFNGQVRLAIKCLAASDGHKTTEADWPNKGPNTAKGRLEEIVCDTCKGRCHWSCAGIPEEKDMSQENWICPDCAYRMEVEDTPAVLIDPTQQLKCIRYNCILREKRAIEHQDGEEERYFVDKIVGRRAIARETDSQKRIFQYLVKWDGYDLDECTWEPLANLEHHSERLLTKFEDTAKRTKSNLKLRVCILPEARKHWDEISGNAIVDATKSENDSVQGDEDEEEEDQDPIRNEEINIYMGESHTGPNENDEAKMIDEDEEMINGEQNGDRLDRSLNGDIHDDGRDIEPNEEVIADWVDHNRDQEDEDMIDYDEMDREISGNDDDHQSLNGNNEMGNDISNSGSSENSTAQQQPKVDGKALDPEEEQDELDHSEEEHHRQGDSPTGNEDRDQEDLKETINEMRGGGAGRTFFGIRMF</sequence>
<feature type="compositionally biased region" description="Low complexity" evidence="6">
    <location>
        <begin position="39"/>
        <end position="54"/>
    </location>
</feature>
<evidence type="ECO:0000313" key="8">
    <source>
        <dbReference type="EMBL" id="OCF54148.1"/>
    </source>
</evidence>
<reference evidence="9" key="2">
    <citation type="submission" date="2013-12" db="EMBL/GenBank/DDBJ databases">
        <title>Evolution of pathogenesis and genome organization in the Tremellales.</title>
        <authorList>
            <person name="Cuomo C."/>
            <person name="Litvintseva A."/>
            <person name="Heitman J."/>
            <person name="Chen Y."/>
            <person name="Sun S."/>
            <person name="Springer D."/>
            <person name="Dromer F."/>
            <person name="Young S."/>
            <person name="Zeng Q."/>
            <person name="Chapman S."/>
            <person name="Gujja S."/>
            <person name="Saif S."/>
            <person name="Birren B."/>
        </authorList>
    </citation>
    <scope>NUCLEOTIDE SEQUENCE [LARGE SCALE GENOMIC DNA]</scope>
    <source>
        <strain evidence="9">CBS 10435</strain>
    </source>
</reference>
<dbReference type="PANTHER" id="PTHR22812">
    <property type="entry name" value="CHROMOBOX PROTEIN"/>
    <property type="match status" value="1"/>
</dbReference>
<dbReference type="InterPro" id="IPR051219">
    <property type="entry name" value="Heterochromatin_chromo-domain"/>
</dbReference>
<evidence type="ECO:0000259" key="7">
    <source>
        <dbReference type="PROSITE" id="PS50013"/>
    </source>
</evidence>
<dbReference type="GO" id="GO:0006338">
    <property type="term" value="P:chromatin remodeling"/>
    <property type="evidence" value="ECO:0007669"/>
    <property type="project" value="UniProtKB-ARBA"/>
</dbReference>
<dbReference type="InterPro" id="IPR023779">
    <property type="entry name" value="Chromodomain_CS"/>
</dbReference>
<feature type="compositionally biased region" description="Acidic residues" evidence="6">
    <location>
        <begin position="854"/>
        <end position="864"/>
    </location>
</feature>
<proteinExistence type="predicted"/>
<dbReference type="InterPro" id="IPR016197">
    <property type="entry name" value="Chromo-like_dom_sf"/>
</dbReference>
<evidence type="ECO:0000256" key="1">
    <source>
        <dbReference type="ARBA" id="ARBA00004123"/>
    </source>
</evidence>
<dbReference type="PROSITE" id="PS00598">
    <property type="entry name" value="CHROMO_1"/>
    <property type="match status" value="1"/>
</dbReference>
<feature type="compositionally biased region" description="Acidic residues" evidence="6">
    <location>
        <begin position="795"/>
        <end position="807"/>
    </location>
</feature>
<feature type="compositionally biased region" description="Basic and acidic residues" evidence="6">
    <location>
        <begin position="213"/>
        <end position="222"/>
    </location>
</feature>
<feature type="region of interest" description="Disordered" evidence="6">
    <location>
        <begin position="253"/>
        <end position="276"/>
    </location>
</feature>
<feature type="region of interest" description="Disordered" evidence="6">
    <location>
        <begin position="697"/>
        <end position="724"/>
    </location>
</feature>
<organism evidence="8 9">
    <name type="scientific">Kwoniella mangroviensis CBS 10435</name>
    <dbReference type="NCBI Taxonomy" id="1331196"/>
    <lineage>
        <taxon>Eukaryota</taxon>
        <taxon>Fungi</taxon>
        <taxon>Dikarya</taxon>
        <taxon>Basidiomycota</taxon>
        <taxon>Agaricomycotina</taxon>
        <taxon>Tremellomycetes</taxon>
        <taxon>Tremellales</taxon>
        <taxon>Cryptococcaceae</taxon>
        <taxon>Kwoniella</taxon>
    </lineage>
</organism>
<evidence type="ECO:0000256" key="6">
    <source>
        <dbReference type="SAM" id="MobiDB-lite"/>
    </source>
</evidence>
<keyword evidence="2" id="KW-0479">Metal-binding</keyword>
<dbReference type="InterPro" id="IPR013083">
    <property type="entry name" value="Znf_RING/FYVE/PHD"/>
</dbReference>
<feature type="region of interest" description="Disordered" evidence="6">
    <location>
        <begin position="178"/>
        <end position="226"/>
    </location>
</feature>
<accession>A0A1B9IEM7</accession>
<dbReference type="SUPFAM" id="SSF54160">
    <property type="entry name" value="Chromo domain-like"/>
    <property type="match status" value="1"/>
</dbReference>
<keyword evidence="5" id="KW-0539">Nucleus</keyword>
<reference evidence="8 9" key="1">
    <citation type="submission" date="2013-07" db="EMBL/GenBank/DDBJ databases">
        <title>The Genome Sequence of Kwoniella mangroviensis CBS10435.</title>
        <authorList>
            <consortium name="The Broad Institute Genome Sequencing Platform"/>
            <person name="Cuomo C."/>
            <person name="Litvintseva A."/>
            <person name="Chen Y."/>
            <person name="Heitman J."/>
            <person name="Sun S."/>
            <person name="Springer D."/>
            <person name="Dromer F."/>
            <person name="Young S.K."/>
            <person name="Zeng Q."/>
            <person name="Gargeya S."/>
            <person name="Fitzgerald M."/>
            <person name="Abouelleil A."/>
            <person name="Alvarado L."/>
            <person name="Berlin A.M."/>
            <person name="Chapman S.B."/>
            <person name="Dewar J."/>
            <person name="Goldberg J."/>
            <person name="Griggs A."/>
            <person name="Gujja S."/>
            <person name="Hansen M."/>
            <person name="Howarth C."/>
            <person name="Imamovic A."/>
            <person name="Larimer J."/>
            <person name="McCowan C."/>
            <person name="Murphy C."/>
            <person name="Pearson M."/>
            <person name="Priest M."/>
            <person name="Roberts A."/>
            <person name="Saif S."/>
            <person name="Shea T."/>
            <person name="Sykes S."/>
            <person name="Wortman J."/>
            <person name="Nusbaum C."/>
            <person name="Birren B."/>
        </authorList>
    </citation>
    <scope>NUCLEOTIDE SEQUENCE [LARGE SCALE GENOMIC DNA]</scope>
    <source>
        <strain evidence="8 9">CBS 10435</strain>
    </source>
</reference>
<feature type="compositionally biased region" description="Basic and acidic residues" evidence="6">
    <location>
        <begin position="865"/>
        <end position="891"/>
    </location>
</feature>
<feature type="compositionally biased region" description="Basic and acidic residues" evidence="6">
    <location>
        <begin position="808"/>
        <end position="818"/>
    </location>
</feature>
<feature type="compositionally biased region" description="Polar residues" evidence="6">
    <location>
        <begin position="1"/>
        <end position="12"/>
    </location>
</feature>
<keyword evidence="3" id="KW-0863">Zinc-finger</keyword>
<dbReference type="EMBL" id="KI669471">
    <property type="protein sequence ID" value="OCF54148.1"/>
    <property type="molecule type" value="Genomic_DNA"/>
</dbReference>
<dbReference type="CDD" id="cd15489">
    <property type="entry name" value="PHD_SF"/>
    <property type="match status" value="1"/>
</dbReference>
<evidence type="ECO:0000256" key="5">
    <source>
        <dbReference type="ARBA" id="ARBA00023242"/>
    </source>
</evidence>
<dbReference type="Pfam" id="PF00628">
    <property type="entry name" value="PHD"/>
    <property type="match status" value="1"/>
</dbReference>
<feature type="region of interest" description="Disordered" evidence="6">
    <location>
        <begin position="1"/>
        <end position="61"/>
    </location>
</feature>
<dbReference type="PROSITE" id="PS50013">
    <property type="entry name" value="CHROMO_2"/>
    <property type="match status" value="1"/>
</dbReference>
<feature type="region of interest" description="Disordered" evidence="6">
    <location>
        <begin position="291"/>
        <end position="481"/>
    </location>
</feature>
<dbReference type="Gene3D" id="2.40.50.40">
    <property type="match status" value="1"/>
</dbReference>
<dbReference type="InterPro" id="IPR000953">
    <property type="entry name" value="Chromo/chromo_shadow_dom"/>
</dbReference>
<keyword evidence="4" id="KW-0862">Zinc</keyword>
<dbReference type="Proteomes" id="UP000092583">
    <property type="component" value="Unassembled WGS sequence"/>
</dbReference>
<dbReference type="SMART" id="SM00298">
    <property type="entry name" value="CHROMO"/>
    <property type="match status" value="1"/>
</dbReference>
<feature type="domain" description="Chromo" evidence="7">
    <location>
        <begin position="609"/>
        <end position="676"/>
    </location>
</feature>